<feature type="domain" description="Beta-lactamase class A catalytic" evidence="1">
    <location>
        <begin position="152"/>
        <end position="353"/>
    </location>
</feature>
<dbReference type="GO" id="GO:0030655">
    <property type="term" value="P:beta-lactam antibiotic catabolic process"/>
    <property type="evidence" value="ECO:0007669"/>
    <property type="project" value="InterPro"/>
</dbReference>
<accession>A0A430A6H5</accession>
<dbReference type="GO" id="GO:0046677">
    <property type="term" value="P:response to antibiotic"/>
    <property type="evidence" value="ECO:0007669"/>
    <property type="project" value="InterPro"/>
</dbReference>
<dbReference type="Proteomes" id="UP000287101">
    <property type="component" value="Unassembled WGS sequence"/>
</dbReference>
<sequence length="375" mass="42570">MELDEMKVMVKKRLLGITLLVTPMVLSGCQVFTKVEKVVKQESKQGKKKEIEENSDIEYDTVSFDVRLSDEEIMLLHSPNDYSTLYKVGSVKSPFELDEVVKVTEQAKTEDAIYYKLAESVWVNKEDVTLADNSMAKVQSLLDADYDDPDIGVFVKSLTTEKEAGIHADEVFTAASTGKLPIIYYTQKMISDKKIDPEKTFKNDTSKINEMDLSYQQEGAGVLQDKPEGASYSVDQVLRWTIEYSDNQGTNFLGYYVGNEYDKEMRDTVSGVIGRTWKTPFEVTAKENGRLMEEIHKLGGRAIEYMKNTEYDDERIAKYLPVDVAHKIGDVEGYEHDIAVVYAKEPYVLSVMTKNDMGYEKIAKLSKEIYDLLGP</sequence>
<comment type="caution">
    <text evidence="2">The sequence shown here is derived from an EMBL/GenBank/DDBJ whole genome shotgun (WGS) entry which is preliminary data.</text>
</comment>
<dbReference type="AlphaFoldDB" id="A0A430A6H5"/>
<dbReference type="PROSITE" id="PS51257">
    <property type="entry name" value="PROKAR_LIPOPROTEIN"/>
    <property type="match status" value="1"/>
</dbReference>
<dbReference type="EMBL" id="NGJY01000003">
    <property type="protein sequence ID" value="RSU02507.1"/>
    <property type="molecule type" value="Genomic_DNA"/>
</dbReference>
<dbReference type="Pfam" id="PF13354">
    <property type="entry name" value="Beta-lactamase2"/>
    <property type="match status" value="1"/>
</dbReference>
<dbReference type="SUPFAM" id="SSF56601">
    <property type="entry name" value="beta-lactamase/transpeptidase-like"/>
    <property type="match status" value="1"/>
</dbReference>
<dbReference type="PANTHER" id="PTHR35333:SF3">
    <property type="entry name" value="BETA-LACTAMASE-TYPE TRANSPEPTIDASE FOLD CONTAINING PROTEIN"/>
    <property type="match status" value="1"/>
</dbReference>
<gene>
    <name evidence="2" type="ORF">CBF31_09075</name>
</gene>
<evidence type="ECO:0000313" key="2">
    <source>
        <dbReference type="EMBL" id="RSU02507.1"/>
    </source>
</evidence>
<proteinExistence type="predicted"/>
<name>A0A430A6H5_9ENTE</name>
<dbReference type="GO" id="GO:0008800">
    <property type="term" value="F:beta-lactamase activity"/>
    <property type="evidence" value="ECO:0007669"/>
    <property type="project" value="InterPro"/>
</dbReference>
<dbReference type="PANTHER" id="PTHR35333">
    <property type="entry name" value="BETA-LACTAMASE"/>
    <property type="match status" value="1"/>
</dbReference>
<dbReference type="InterPro" id="IPR045155">
    <property type="entry name" value="Beta-lactam_cat"/>
</dbReference>
<dbReference type="Gene3D" id="3.40.710.10">
    <property type="entry name" value="DD-peptidase/beta-lactamase superfamily"/>
    <property type="match status" value="1"/>
</dbReference>
<evidence type="ECO:0000313" key="3">
    <source>
        <dbReference type="Proteomes" id="UP000287101"/>
    </source>
</evidence>
<dbReference type="InterPro" id="IPR000871">
    <property type="entry name" value="Beta-lactam_class-A"/>
</dbReference>
<dbReference type="InterPro" id="IPR012338">
    <property type="entry name" value="Beta-lactam/transpept-like"/>
</dbReference>
<dbReference type="OrthoDB" id="2173042at2"/>
<protein>
    <recommendedName>
        <fullName evidence="1">Beta-lactamase class A catalytic domain-containing protein</fullName>
    </recommendedName>
</protein>
<evidence type="ECO:0000259" key="1">
    <source>
        <dbReference type="Pfam" id="PF13354"/>
    </source>
</evidence>
<organism evidence="2 3">
    <name type="scientific">Vagococcus fessus</name>
    <dbReference type="NCBI Taxonomy" id="120370"/>
    <lineage>
        <taxon>Bacteria</taxon>
        <taxon>Bacillati</taxon>
        <taxon>Bacillota</taxon>
        <taxon>Bacilli</taxon>
        <taxon>Lactobacillales</taxon>
        <taxon>Enterococcaceae</taxon>
        <taxon>Vagococcus</taxon>
    </lineage>
</organism>
<reference evidence="2 3" key="1">
    <citation type="submission" date="2017-05" db="EMBL/GenBank/DDBJ databases">
        <title>Vagococcus spp. assemblies.</title>
        <authorList>
            <person name="Gulvik C.A."/>
        </authorList>
    </citation>
    <scope>NUCLEOTIDE SEQUENCE [LARGE SCALE GENOMIC DNA]</scope>
    <source>
        <strain evidence="2 3">CCUG 41755</strain>
    </source>
</reference>
<keyword evidence="3" id="KW-1185">Reference proteome</keyword>